<feature type="chain" id="PRO_5012601123" description="Lipoprotein" evidence="1">
    <location>
        <begin position="23"/>
        <end position="167"/>
    </location>
</feature>
<organism evidence="2 3">
    <name type="scientific">Sutcliffiella cohnii</name>
    <dbReference type="NCBI Taxonomy" id="33932"/>
    <lineage>
        <taxon>Bacteria</taxon>
        <taxon>Bacillati</taxon>
        <taxon>Bacillota</taxon>
        <taxon>Bacilli</taxon>
        <taxon>Bacillales</taxon>
        <taxon>Bacillaceae</taxon>
        <taxon>Sutcliffiella</taxon>
    </lineage>
</organism>
<protein>
    <recommendedName>
        <fullName evidence="4">Lipoprotein</fullName>
    </recommendedName>
</protein>
<dbReference type="PROSITE" id="PS51257">
    <property type="entry name" value="PROKAR_LIPOPROTEIN"/>
    <property type="match status" value="1"/>
</dbReference>
<evidence type="ECO:0008006" key="4">
    <source>
        <dbReference type="Google" id="ProtNLM"/>
    </source>
</evidence>
<evidence type="ECO:0000313" key="3">
    <source>
        <dbReference type="Proteomes" id="UP000215224"/>
    </source>
</evidence>
<keyword evidence="1" id="KW-0732">Signal</keyword>
<dbReference type="STRING" id="1314751.GCA_001591425_00200"/>
<name>A0A223KQV7_9BACI</name>
<evidence type="ECO:0000313" key="2">
    <source>
        <dbReference type="EMBL" id="AST91880.1"/>
    </source>
</evidence>
<feature type="signal peptide" evidence="1">
    <location>
        <begin position="1"/>
        <end position="22"/>
    </location>
</feature>
<gene>
    <name evidence="2" type="ORF">BC6307_11625</name>
</gene>
<dbReference type="KEGG" id="bcoh:BC6307_11625"/>
<evidence type="ECO:0000256" key="1">
    <source>
        <dbReference type="SAM" id="SignalP"/>
    </source>
</evidence>
<dbReference type="AlphaFoldDB" id="A0A223KQV7"/>
<dbReference type="Proteomes" id="UP000215224">
    <property type="component" value="Chromosome"/>
</dbReference>
<dbReference type="EMBL" id="CP018866">
    <property type="protein sequence ID" value="AST91880.1"/>
    <property type="molecule type" value="Genomic_DNA"/>
</dbReference>
<reference evidence="2 3" key="1">
    <citation type="submission" date="2016-12" db="EMBL/GenBank/DDBJ databases">
        <title>The whole genome sequencing and assembly of Bacillus cohnii DSM 6307T strain.</title>
        <authorList>
            <person name="Lee Y.-J."/>
            <person name="Yi H."/>
            <person name="Bahn Y.-S."/>
            <person name="Kim J.F."/>
            <person name="Lee D.-W."/>
        </authorList>
    </citation>
    <scope>NUCLEOTIDE SEQUENCE [LARGE SCALE GENOMIC DNA]</scope>
    <source>
        <strain evidence="2 3">DSM 6307</strain>
    </source>
</reference>
<sequence>MKKLRFALFLSMCLLVSGCFSASVEKDITEYVNEGLLPLADLEEEAIDLFDSVVGYNYTDDYTLYDTLNLEVIPRYQKLLNELEKLKPNTEEVQQVHDIYVSGAKKQYEAMMLILDGIEFQDVSIIEEANLRLAEGRTIIREFQIKLDALIEEYELEMEVDYEVEMY</sequence>
<accession>A0A223KQV7</accession>
<keyword evidence="3" id="KW-1185">Reference proteome</keyword>
<proteinExistence type="predicted"/>